<organism evidence="9 10">
    <name type="scientific">Taenia crassiceps</name>
    <dbReference type="NCBI Taxonomy" id="6207"/>
    <lineage>
        <taxon>Eukaryota</taxon>
        <taxon>Metazoa</taxon>
        <taxon>Spiralia</taxon>
        <taxon>Lophotrochozoa</taxon>
        <taxon>Platyhelminthes</taxon>
        <taxon>Cestoda</taxon>
        <taxon>Eucestoda</taxon>
        <taxon>Cyclophyllidea</taxon>
        <taxon>Taeniidae</taxon>
        <taxon>Taenia</taxon>
    </lineage>
</organism>
<dbReference type="SMART" id="SM00389">
    <property type="entry name" value="HOX"/>
    <property type="match status" value="1"/>
</dbReference>
<evidence type="ECO:0000256" key="5">
    <source>
        <dbReference type="PROSITE-ProRule" id="PRU00108"/>
    </source>
</evidence>
<evidence type="ECO:0000256" key="4">
    <source>
        <dbReference type="ARBA" id="ARBA00023242"/>
    </source>
</evidence>
<evidence type="ECO:0000256" key="1">
    <source>
        <dbReference type="ARBA" id="ARBA00004123"/>
    </source>
</evidence>
<comment type="subcellular location">
    <subcellularLocation>
        <location evidence="1 5 6">Nucleus</location>
    </subcellularLocation>
</comment>
<dbReference type="InterPro" id="IPR050848">
    <property type="entry name" value="Homeobox_TF"/>
</dbReference>
<evidence type="ECO:0000256" key="3">
    <source>
        <dbReference type="ARBA" id="ARBA00023155"/>
    </source>
</evidence>
<dbReference type="PRINTS" id="PR00024">
    <property type="entry name" value="HOMEOBOX"/>
</dbReference>
<feature type="DNA-binding region" description="Homeobox" evidence="5">
    <location>
        <begin position="160"/>
        <end position="219"/>
    </location>
</feature>
<evidence type="ECO:0000256" key="7">
    <source>
        <dbReference type="SAM" id="MobiDB-lite"/>
    </source>
</evidence>
<gene>
    <name evidence="9" type="ORF">TcWFU_000051</name>
</gene>
<dbReference type="PANTHER" id="PTHR24333">
    <property type="entry name" value="HOMEO BOX HB9 LIKE A-RELATED"/>
    <property type="match status" value="1"/>
</dbReference>
<dbReference type="CDD" id="cd00086">
    <property type="entry name" value="homeodomain"/>
    <property type="match status" value="1"/>
</dbReference>
<evidence type="ECO:0000313" key="9">
    <source>
        <dbReference type="EMBL" id="KAL5103805.1"/>
    </source>
</evidence>
<feature type="region of interest" description="Disordered" evidence="7">
    <location>
        <begin position="128"/>
        <end position="157"/>
    </location>
</feature>
<dbReference type="InterPro" id="IPR009057">
    <property type="entry name" value="Homeodomain-like_sf"/>
</dbReference>
<dbReference type="InterPro" id="IPR020479">
    <property type="entry name" value="HD_metazoa"/>
</dbReference>
<dbReference type="Proteomes" id="UP001651158">
    <property type="component" value="Unassembled WGS sequence"/>
</dbReference>
<protein>
    <submittedName>
        <fullName evidence="9">BarH-like 2 homeobox protein</fullName>
    </submittedName>
</protein>
<feature type="compositionally biased region" description="Pro residues" evidence="7">
    <location>
        <begin position="310"/>
        <end position="322"/>
    </location>
</feature>
<accession>A0ABR4Q2J0</accession>
<dbReference type="PANTHER" id="PTHR24333:SF5">
    <property type="entry name" value="VENT HOMEOBOX"/>
    <property type="match status" value="1"/>
</dbReference>
<feature type="domain" description="Homeobox" evidence="8">
    <location>
        <begin position="158"/>
        <end position="218"/>
    </location>
</feature>
<feature type="region of interest" description="Disordered" evidence="7">
    <location>
        <begin position="310"/>
        <end position="336"/>
    </location>
</feature>
<keyword evidence="10" id="KW-1185">Reference proteome</keyword>
<evidence type="ECO:0000256" key="2">
    <source>
        <dbReference type="ARBA" id="ARBA00023125"/>
    </source>
</evidence>
<dbReference type="InterPro" id="IPR001356">
    <property type="entry name" value="HD"/>
</dbReference>
<comment type="caution">
    <text evidence="9">The sequence shown here is derived from an EMBL/GenBank/DDBJ whole genome shotgun (WGS) entry which is preliminary data.</text>
</comment>
<evidence type="ECO:0000259" key="8">
    <source>
        <dbReference type="PROSITE" id="PS50071"/>
    </source>
</evidence>
<dbReference type="InterPro" id="IPR017970">
    <property type="entry name" value="Homeobox_CS"/>
</dbReference>
<dbReference type="EMBL" id="JAKROA010000015">
    <property type="protein sequence ID" value="KAL5103805.1"/>
    <property type="molecule type" value="Genomic_DNA"/>
</dbReference>
<dbReference type="SUPFAM" id="SSF46689">
    <property type="entry name" value="Homeodomain-like"/>
    <property type="match status" value="1"/>
</dbReference>
<reference evidence="9 10" key="1">
    <citation type="journal article" date="2022" name="Front. Cell. Infect. Microbiol.">
        <title>The Genomes of Two Strains of Taenia crassiceps the Animal Model for the Study of Human Cysticercosis.</title>
        <authorList>
            <person name="Bobes R.J."/>
            <person name="Estrada K."/>
            <person name="Rios-Valencia D.G."/>
            <person name="Calderon-Gallegos A."/>
            <person name="de la Torre P."/>
            <person name="Carrero J.C."/>
            <person name="Sanchez-Flores A."/>
            <person name="Laclette J.P."/>
        </authorList>
    </citation>
    <scope>NUCLEOTIDE SEQUENCE [LARGE SCALE GENOMIC DNA]</scope>
    <source>
        <strain evidence="9">WFUcys</strain>
    </source>
</reference>
<proteinExistence type="predicted"/>
<sequence length="336" mass="37347">MEVSRVSHSTMAKSACRAREGKIQSLRLTNRNAVHAKRGIQRPLGQRDGSLEWEMPSFKDLSPMDLCTRLSFPVTPWLPTQQLTGDLRLLPQGSLHPDDSLLNSSDPFRGLLSPDDLALRQTGGVSRHDFGKAVSTPTAMTGAGNGGCHEESGVGKSKKVRKARTAFSDHQLNELERTFERQKYLSVQDRMQLAEKLHLSDMQVKTWYQNRRTKWKRQASVGMELLTEATNNVNRFFQQQHQRTADDRGSCQRHGLLEPLSALMMRSTSEGVKHTPLPPSDLLALFSTTTSASSAASNRTLDLDLLKCLPLPPPPPPPPQIPPSSLSKPFDHCTGR</sequence>
<keyword evidence="2 5" id="KW-0238">DNA-binding</keyword>
<dbReference type="Pfam" id="PF00046">
    <property type="entry name" value="Homeodomain"/>
    <property type="match status" value="1"/>
</dbReference>
<evidence type="ECO:0000256" key="6">
    <source>
        <dbReference type="RuleBase" id="RU000682"/>
    </source>
</evidence>
<dbReference type="PROSITE" id="PS00027">
    <property type="entry name" value="HOMEOBOX_1"/>
    <property type="match status" value="1"/>
</dbReference>
<dbReference type="Gene3D" id="1.10.10.60">
    <property type="entry name" value="Homeodomain-like"/>
    <property type="match status" value="1"/>
</dbReference>
<keyword evidence="3 5" id="KW-0371">Homeobox</keyword>
<name>A0ABR4Q2J0_9CEST</name>
<dbReference type="PROSITE" id="PS50071">
    <property type="entry name" value="HOMEOBOX_2"/>
    <property type="match status" value="1"/>
</dbReference>
<evidence type="ECO:0000313" key="10">
    <source>
        <dbReference type="Proteomes" id="UP001651158"/>
    </source>
</evidence>
<keyword evidence="4 5" id="KW-0539">Nucleus</keyword>